<evidence type="ECO:0000259" key="8">
    <source>
        <dbReference type="PROSITE" id="PS50811"/>
    </source>
</evidence>
<evidence type="ECO:0000313" key="10">
    <source>
        <dbReference type="Proteomes" id="UP000593562"/>
    </source>
</evidence>
<feature type="domain" description="WRKY" evidence="8">
    <location>
        <begin position="219"/>
        <end position="283"/>
    </location>
</feature>
<dbReference type="Pfam" id="PF03106">
    <property type="entry name" value="WRKY"/>
    <property type="match status" value="2"/>
</dbReference>
<keyword evidence="4" id="KW-0238">DNA-binding</keyword>
<dbReference type="PROSITE" id="PS50811">
    <property type="entry name" value="WRKY"/>
    <property type="match status" value="2"/>
</dbReference>
<evidence type="ECO:0000256" key="3">
    <source>
        <dbReference type="ARBA" id="ARBA00023015"/>
    </source>
</evidence>
<dbReference type="InterPro" id="IPR036576">
    <property type="entry name" value="WRKY_dom_sf"/>
</dbReference>
<dbReference type="Gene3D" id="2.20.25.80">
    <property type="entry name" value="WRKY domain"/>
    <property type="match status" value="2"/>
</dbReference>
<evidence type="ECO:0000256" key="2">
    <source>
        <dbReference type="ARBA" id="ARBA00022737"/>
    </source>
</evidence>
<feature type="region of interest" description="Disordered" evidence="7">
    <location>
        <begin position="274"/>
        <end position="346"/>
    </location>
</feature>
<reference evidence="9 10" key="1">
    <citation type="journal article" date="2020" name="Nat. Commun.">
        <title>Genome of Tripterygium wilfordii and identification of cytochrome P450 involved in triptolide biosynthesis.</title>
        <authorList>
            <person name="Tu L."/>
            <person name="Su P."/>
            <person name="Zhang Z."/>
            <person name="Gao L."/>
            <person name="Wang J."/>
            <person name="Hu T."/>
            <person name="Zhou J."/>
            <person name="Zhang Y."/>
            <person name="Zhao Y."/>
            <person name="Liu Y."/>
            <person name="Song Y."/>
            <person name="Tong Y."/>
            <person name="Lu Y."/>
            <person name="Yang J."/>
            <person name="Xu C."/>
            <person name="Jia M."/>
            <person name="Peters R.J."/>
            <person name="Huang L."/>
            <person name="Gao W."/>
        </authorList>
    </citation>
    <scope>NUCLEOTIDE SEQUENCE [LARGE SCALE GENOMIC DNA]</scope>
    <source>
        <strain evidence="10">cv. XIE 37</strain>
        <tissue evidence="9">Leaf</tissue>
    </source>
</reference>
<evidence type="ECO:0000256" key="5">
    <source>
        <dbReference type="ARBA" id="ARBA00023163"/>
    </source>
</evidence>
<feature type="region of interest" description="Disordered" evidence="7">
    <location>
        <begin position="1"/>
        <end position="21"/>
    </location>
</feature>
<dbReference type="PANTHER" id="PTHR31221">
    <property type="entry name" value="WRKY TRANSCRIPTION FACTOR PROTEIN 1-RELATED"/>
    <property type="match status" value="1"/>
</dbReference>
<evidence type="ECO:0000256" key="6">
    <source>
        <dbReference type="ARBA" id="ARBA00023242"/>
    </source>
</evidence>
<dbReference type="FunFam" id="2.20.25.80:FF:000006">
    <property type="entry name" value="WRKY transcription factor"/>
    <property type="match status" value="1"/>
</dbReference>
<keyword evidence="10" id="KW-1185">Reference proteome</keyword>
<dbReference type="PANTHER" id="PTHR31221:SF126">
    <property type="entry name" value="WRKY DOMAIN-CONTAINING PROTEIN"/>
    <property type="match status" value="1"/>
</dbReference>
<feature type="region of interest" description="Disordered" evidence="7">
    <location>
        <begin position="362"/>
        <end position="411"/>
    </location>
</feature>
<feature type="compositionally biased region" description="Polar residues" evidence="7">
    <location>
        <begin position="362"/>
        <end position="380"/>
    </location>
</feature>
<dbReference type="GO" id="GO:0005634">
    <property type="term" value="C:nucleus"/>
    <property type="evidence" value="ECO:0007669"/>
    <property type="project" value="UniProtKB-SubCell"/>
</dbReference>
<evidence type="ECO:0000313" key="9">
    <source>
        <dbReference type="EMBL" id="KAF5741557.1"/>
    </source>
</evidence>
<dbReference type="AlphaFoldDB" id="A0A7J7D5C2"/>
<dbReference type="SUPFAM" id="SSF118290">
    <property type="entry name" value="WRKY DNA-binding domain"/>
    <property type="match status" value="2"/>
</dbReference>
<feature type="domain" description="WRKY" evidence="8">
    <location>
        <begin position="438"/>
        <end position="503"/>
    </location>
</feature>
<keyword evidence="2" id="KW-0677">Repeat</keyword>
<dbReference type="GO" id="GO:0043565">
    <property type="term" value="F:sequence-specific DNA binding"/>
    <property type="evidence" value="ECO:0007669"/>
    <property type="project" value="InterPro"/>
</dbReference>
<dbReference type="GO" id="GO:0003700">
    <property type="term" value="F:DNA-binding transcription factor activity"/>
    <property type="evidence" value="ECO:0007669"/>
    <property type="project" value="InterPro"/>
</dbReference>
<evidence type="ECO:0000256" key="4">
    <source>
        <dbReference type="ARBA" id="ARBA00023125"/>
    </source>
</evidence>
<dbReference type="InterPro" id="IPR003657">
    <property type="entry name" value="WRKY_dom"/>
</dbReference>
<dbReference type="EMBL" id="JAAARO010000010">
    <property type="protein sequence ID" value="KAF5741557.1"/>
    <property type="molecule type" value="Genomic_DNA"/>
</dbReference>
<dbReference type="OrthoDB" id="2021103at2759"/>
<keyword evidence="5" id="KW-0804">Transcription</keyword>
<dbReference type="Proteomes" id="UP000593562">
    <property type="component" value="Unassembled WGS sequence"/>
</dbReference>
<gene>
    <name evidence="9" type="ORF">HS088_TW10G00558</name>
</gene>
<dbReference type="FunFam" id="2.20.25.80:FF:000001">
    <property type="entry name" value="WRKY transcription factor 33"/>
    <property type="match status" value="1"/>
</dbReference>
<comment type="caution">
    <text evidence="9">The sequence shown here is derived from an EMBL/GenBank/DDBJ whole genome shotgun (WGS) entry which is preliminary data.</text>
</comment>
<organism evidence="9 10">
    <name type="scientific">Tripterygium wilfordii</name>
    <name type="common">Thunder God vine</name>
    <dbReference type="NCBI Taxonomy" id="458696"/>
    <lineage>
        <taxon>Eukaryota</taxon>
        <taxon>Viridiplantae</taxon>
        <taxon>Streptophyta</taxon>
        <taxon>Embryophyta</taxon>
        <taxon>Tracheophyta</taxon>
        <taxon>Spermatophyta</taxon>
        <taxon>Magnoliopsida</taxon>
        <taxon>eudicotyledons</taxon>
        <taxon>Gunneridae</taxon>
        <taxon>Pentapetalae</taxon>
        <taxon>rosids</taxon>
        <taxon>fabids</taxon>
        <taxon>Celastrales</taxon>
        <taxon>Celastraceae</taxon>
        <taxon>Tripterygium</taxon>
    </lineage>
</organism>
<name>A0A7J7D5C2_TRIWF</name>
<protein>
    <submittedName>
        <fullName evidence="9">WRKY transcription factor 2</fullName>
    </submittedName>
</protein>
<comment type="subcellular location">
    <subcellularLocation>
        <location evidence="1">Nucleus</location>
    </subcellularLocation>
</comment>
<dbReference type="InterPro" id="IPR044810">
    <property type="entry name" value="WRKY_plant"/>
</dbReference>
<keyword evidence="3" id="KW-0805">Transcription regulation</keyword>
<accession>A0A7J7D5C2</accession>
<evidence type="ECO:0000256" key="7">
    <source>
        <dbReference type="SAM" id="MobiDB-lite"/>
    </source>
</evidence>
<proteinExistence type="predicted"/>
<dbReference type="SMART" id="SM00774">
    <property type="entry name" value="WRKY"/>
    <property type="match status" value="2"/>
</dbReference>
<sequence length="670" mass="73115">MDVDSPHSFAQDPNITGNEVAPGVKASIAERRAAKCGFNAPRINTARFRTATASPLASPAAIRSPYLTIPPGISPAALLDSPIMLPNSQLSPTTGTFQLAFANHESSMPNAMTAVDGDRNNNVHMSGFSGLENQTVTVDNEATVPAKPCMDFEFQVDFPGGSTTKGCAWDPATSLKVNVDCSDLEMCQSDVAREPVHQDTVKTHHTLGGGQKETYSATGMVRTSEDGYNWRKYGQKQVKGSEYPRSYYKCTHPNCQVKKKIERSHDGQITKIIYKGAHDHPKPQPNRRASLGSTSTFEEMPGMVEGDGTSVKVEGGPVWRNVQSRSNDVRPASDWRADGNERTSSASVVTELSDLFSTSQGKSASTFQSAGTPELSSTLASHDDVDDDGATQGSMSLGVDADDEESNSKRRKTENFMVETNLASRGLREPRVVVQIESEIDILDDGYRWRKYGQKVVKGNPNPRSYYKCTSPGCSVRKHVERASHDLKFVLTTYEGKHNHEVPVARNSSHVNTTGGNLPPVAASSQPALTLSRNNNASKREMDVQNFTPQFHRNPQFSNDYPGNFSNEMKFGASSICPIKFSSLQNMVPFDSLGLNTNPDVMHQAGPVPDFQTSLPLNLPASANLSLAGFGFKNSGNLIDPVQSFLSQQQLMESNVRFVRPKQEQKDNNL</sequence>
<dbReference type="InParanoid" id="A0A7J7D5C2"/>
<keyword evidence="6" id="KW-0539">Nucleus</keyword>
<feature type="compositionally biased region" description="Basic and acidic residues" evidence="7">
    <location>
        <begin position="327"/>
        <end position="341"/>
    </location>
</feature>
<evidence type="ECO:0000256" key="1">
    <source>
        <dbReference type="ARBA" id="ARBA00004123"/>
    </source>
</evidence>